<proteinExistence type="predicted"/>
<dbReference type="EMBL" id="NCKW01011179">
    <property type="protein sequence ID" value="POM64140.1"/>
    <property type="molecule type" value="Genomic_DNA"/>
</dbReference>
<comment type="caution">
    <text evidence="2">The sequence shown here is derived from an EMBL/GenBank/DDBJ whole genome shotgun (WGS) entry which is preliminary data.</text>
</comment>
<dbReference type="AlphaFoldDB" id="A0A2P4XF21"/>
<evidence type="ECO:0000313" key="2">
    <source>
        <dbReference type="EMBL" id="POM64140.1"/>
    </source>
</evidence>
<dbReference type="SUPFAM" id="SSF56672">
    <property type="entry name" value="DNA/RNA polymerases"/>
    <property type="match status" value="1"/>
</dbReference>
<evidence type="ECO:0000313" key="3">
    <source>
        <dbReference type="Proteomes" id="UP000237271"/>
    </source>
</evidence>
<feature type="signal peptide" evidence="1">
    <location>
        <begin position="1"/>
        <end position="17"/>
    </location>
</feature>
<evidence type="ECO:0000256" key="1">
    <source>
        <dbReference type="SAM" id="SignalP"/>
    </source>
</evidence>
<sequence length="178" mass="19947">MMDVAIFANLMATMGLAGLPGNPVNEIARKYFDDFSDIIPVDCQLTTVYTTRLIFPAANQVKAIADFIDGYRHTGHVRESISPHSNPTFCVTQATGGWRTARDRKHGCLKAEQRACYVQSHLLHIFRLLADPRGRTRDLWLALGNYLHNYTNGYASMMSSLAKKDIIVAPERQSAFAR</sequence>
<protein>
    <submittedName>
        <fullName evidence="2">Polyprotein</fullName>
    </submittedName>
</protein>
<accession>A0A2P4XF21</accession>
<dbReference type="Proteomes" id="UP000237271">
    <property type="component" value="Unassembled WGS sequence"/>
</dbReference>
<gene>
    <name evidence="2" type="ORF">PHPALM_20373</name>
</gene>
<organism evidence="2 3">
    <name type="scientific">Phytophthora palmivora</name>
    <dbReference type="NCBI Taxonomy" id="4796"/>
    <lineage>
        <taxon>Eukaryota</taxon>
        <taxon>Sar</taxon>
        <taxon>Stramenopiles</taxon>
        <taxon>Oomycota</taxon>
        <taxon>Peronosporomycetes</taxon>
        <taxon>Peronosporales</taxon>
        <taxon>Peronosporaceae</taxon>
        <taxon>Phytophthora</taxon>
    </lineage>
</organism>
<dbReference type="InterPro" id="IPR043502">
    <property type="entry name" value="DNA/RNA_pol_sf"/>
</dbReference>
<feature type="chain" id="PRO_5015160483" evidence="1">
    <location>
        <begin position="18"/>
        <end position="178"/>
    </location>
</feature>
<name>A0A2P4XF21_9STRA</name>
<keyword evidence="3" id="KW-1185">Reference proteome</keyword>
<reference evidence="2 3" key="1">
    <citation type="journal article" date="2017" name="Genome Biol. Evol.">
        <title>Phytophthora megakarya and P. palmivora, closely related causal agents of cacao black pod rot, underwent increases in genome sizes and gene numbers by different mechanisms.</title>
        <authorList>
            <person name="Ali S.S."/>
            <person name="Shao J."/>
            <person name="Lary D.J."/>
            <person name="Kronmiller B."/>
            <person name="Shen D."/>
            <person name="Strem M.D."/>
            <person name="Amoako-Attah I."/>
            <person name="Akrofi A.Y."/>
            <person name="Begoude B.A."/>
            <person name="Ten Hoopen G.M."/>
            <person name="Coulibaly K."/>
            <person name="Kebe B.I."/>
            <person name="Melnick R.L."/>
            <person name="Guiltinan M.J."/>
            <person name="Tyler B.M."/>
            <person name="Meinhardt L.W."/>
            <person name="Bailey B.A."/>
        </authorList>
    </citation>
    <scope>NUCLEOTIDE SEQUENCE [LARGE SCALE GENOMIC DNA]</scope>
    <source>
        <strain evidence="3">sbr112.9</strain>
    </source>
</reference>
<keyword evidence="1" id="KW-0732">Signal</keyword>